<dbReference type="Proteomes" id="UP000541444">
    <property type="component" value="Unassembled WGS sequence"/>
</dbReference>
<dbReference type="AlphaFoldDB" id="A0A7J7NVL7"/>
<proteinExistence type="predicted"/>
<name>A0A7J7NVL7_9MAGN</name>
<evidence type="ECO:0000313" key="2">
    <source>
        <dbReference type="EMBL" id="KAF6171251.1"/>
    </source>
</evidence>
<sequence>PHSFSACTLSSIYSFRWFSIRFIFIVLAVRWKKFIFGGLGVLVAVRRWRWCFYFGNIC</sequence>
<keyword evidence="1" id="KW-1133">Transmembrane helix</keyword>
<reference evidence="2 3" key="1">
    <citation type="journal article" date="2020" name="IScience">
        <title>Genome Sequencing of the Endangered Kingdonia uniflora (Circaeasteraceae, Ranunculales) Reveals Potential Mechanisms of Evolutionary Specialization.</title>
        <authorList>
            <person name="Sun Y."/>
            <person name="Deng T."/>
            <person name="Zhang A."/>
            <person name="Moore M.J."/>
            <person name="Landis J.B."/>
            <person name="Lin N."/>
            <person name="Zhang H."/>
            <person name="Zhang X."/>
            <person name="Huang J."/>
            <person name="Zhang X."/>
            <person name="Sun H."/>
            <person name="Wang H."/>
        </authorList>
    </citation>
    <scope>NUCLEOTIDE SEQUENCE [LARGE SCALE GENOMIC DNA]</scope>
    <source>
        <strain evidence="2">TB1705</strain>
        <tissue evidence="2">Leaf</tissue>
    </source>
</reference>
<accession>A0A7J7NVL7</accession>
<comment type="caution">
    <text evidence="2">The sequence shown here is derived from an EMBL/GenBank/DDBJ whole genome shotgun (WGS) entry which is preliminary data.</text>
</comment>
<feature type="non-terminal residue" evidence="2">
    <location>
        <position position="1"/>
    </location>
</feature>
<keyword evidence="3" id="KW-1185">Reference proteome</keyword>
<organism evidence="2 3">
    <name type="scientific">Kingdonia uniflora</name>
    <dbReference type="NCBI Taxonomy" id="39325"/>
    <lineage>
        <taxon>Eukaryota</taxon>
        <taxon>Viridiplantae</taxon>
        <taxon>Streptophyta</taxon>
        <taxon>Embryophyta</taxon>
        <taxon>Tracheophyta</taxon>
        <taxon>Spermatophyta</taxon>
        <taxon>Magnoliopsida</taxon>
        <taxon>Ranunculales</taxon>
        <taxon>Circaeasteraceae</taxon>
        <taxon>Kingdonia</taxon>
    </lineage>
</organism>
<keyword evidence="1" id="KW-0812">Transmembrane</keyword>
<dbReference type="EMBL" id="JACGCM010000510">
    <property type="protein sequence ID" value="KAF6171251.1"/>
    <property type="molecule type" value="Genomic_DNA"/>
</dbReference>
<evidence type="ECO:0000313" key="3">
    <source>
        <dbReference type="Proteomes" id="UP000541444"/>
    </source>
</evidence>
<gene>
    <name evidence="2" type="ORF">GIB67_036919</name>
</gene>
<feature type="transmembrane region" description="Helical" evidence="1">
    <location>
        <begin position="20"/>
        <end position="45"/>
    </location>
</feature>
<evidence type="ECO:0000256" key="1">
    <source>
        <dbReference type="SAM" id="Phobius"/>
    </source>
</evidence>
<keyword evidence="1" id="KW-0472">Membrane</keyword>
<protein>
    <submittedName>
        <fullName evidence="2">Uncharacterized protein</fullName>
    </submittedName>
</protein>